<gene>
    <name evidence="3" type="ORF">LVJ81_01665</name>
</gene>
<dbReference type="Proteomes" id="UP000832034">
    <property type="component" value="Chromosome"/>
</dbReference>
<reference evidence="3" key="1">
    <citation type="submission" date="2021-12" db="EMBL/GenBank/DDBJ databases">
        <authorList>
            <person name="Veyrier F.J."/>
        </authorList>
    </citation>
    <scope>NUCLEOTIDE SEQUENCE</scope>
    <source>
        <strain evidence="3">SAG 1488-6</strain>
    </source>
</reference>
<name>A0ABY4EC27_VITST</name>
<dbReference type="Pfam" id="PF00561">
    <property type="entry name" value="Abhydrolase_1"/>
    <property type="match status" value="1"/>
</dbReference>
<organism evidence="3 4">
    <name type="scientific">Vitreoscilla stercoraria</name>
    <dbReference type="NCBI Taxonomy" id="61"/>
    <lineage>
        <taxon>Bacteria</taxon>
        <taxon>Pseudomonadati</taxon>
        <taxon>Pseudomonadota</taxon>
        <taxon>Betaproteobacteria</taxon>
        <taxon>Neisseriales</taxon>
        <taxon>Neisseriaceae</taxon>
        <taxon>Vitreoscilla</taxon>
    </lineage>
</organism>
<evidence type="ECO:0000313" key="3">
    <source>
        <dbReference type="EMBL" id="UOO92779.1"/>
    </source>
</evidence>
<dbReference type="PIRSF" id="PIRSF005211">
    <property type="entry name" value="Ab_hydro_YheT"/>
    <property type="match status" value="1"/>
</dbReference>
<comment type="similarity">
    <text evidence="1">Belongs to the AB hydrolase superfamily. AB hydrolase 4 family.</text>
</comment>
<reference evidence="3" key="2">
    <citation type="journal article" date="2022" name="Res Sq">
        <title>Evolution of multicellular longitudinally dividing oral cavity symbionts (Neisseriaceae).</title>
        <authorList>
            <person name="Nyongesa S."/>
            <person name="Weber P."/>
            <person name="Bernet E."/>
            <person name="Pullido F."/>
            <person name="Nieckarz M."/>
            <person name="Delaby M."/>
            <person name="Nieves C."/>
            <person name="Viehboeck T."/>
            <person name="Krause N."/>
            <person name="Rivera-Millot A."/>
            <person name="Nakamura A."/>
            <person name="Vischer N."/>
            <person name="VanNieuwenhze M."/>
            <person name="Brun Y."/>
            <person name="Cava F."/>
            <person name="Bulgheresi S."/>
            <person name="Veyrier F."/>
        </authorList>
    </citation>
    <scope>NUCLEOTIDE SEQUENCE</scope>
    <source>
        <strain evidence="3">SAG 1488-6</strain>
    </source>
</reference>
<dbReference type="RefSeq" id="WP_040755244.1">
    <property type="nucleotide sequence ID" value="NZ_CP091512.1"/>
</dbReference>
<dbReference type="InterPro" id="IPR000073">
    <property type="entry name" value="AB_hydrolase_1"/>
</dbReference>
<dbReference type="InterPro" id="IPR050960">
    <property type="entry name" value="AB_hydrolase_4_sf"/>
</dbReference>
<dbReference type="PANTHER" id="PTHR10794">
    <property type="entry name" value="ABHYDROLASE DOMAIN-CONTAINING PROTEIN"/>
    <property type="match status" value="1"/>
</dbReference>
<dbReference type="PANTHER" id="PTHR10794:SF94">
    <property type="entry name" value="ESTERASE YHET-RELATED"/>
    <property type="match status" value="1"/>
</dbReference>
<dbReference type="GO" id="GO:0016787">
    <property type="term" value="F:hydrolase activity"/>
    <property type="evidence" value="ECO:0007669"/>
    <property type="project" value="UniProtKB-KW"/>
</dbReference>
<protein>
    <submittedName>
        <fullName evidence="3">Alpha/beta fold hydrolase</fullName>
    </submittedName>
</protein>
<evidence type="ECO:0000256" key="1">
    <source>
        <dbReference type="ARBA" id="ARBA00010884"/>
    </source>
</evidence>
<proteinExistence type="inferred from homology"/>
<evidence type="ECO:0000313" key="4">
    <source>
        <dbReference type="Proteomes" id="UP000832034"/>
    </source>
</evidence>
<dbReference type="SUPFAM" id="SSF53474">
    <property type="entry name" value="alpha/beta-Hydrolases"/>
    <property type="match status" value="1"/>
</dbReference>
<feature type="domain" description="AB hydrolase-1" evidence="2">
    <location>
        <begin position="59"/>
        <end position="301"/>
    </location>
</feature>
<evidence type="ECO:0000259" key="2">
    <source>
        <dbReference type="Pfam" id="PF00561"/>
    </source>
</evidence>
<dbReference type="InterPro" id="IPR012020">
    <property type="entry name" value="ABHD4"/>
</dbReference>
<keyword evidence="4" id="KW-1185">Reference proteome</keyword>
<dbReference type="InterPro" id="IPR029058">
    <property type="entry name" value="AB_hydrolase_fold"/>
</dbReference>
<dbReference type="EMBL" id="CP091512">
    <property type="protein sequence ID" value="UOO92779.1"/>
    <property type="molecule type" value="Genomic_DNA"/>
</dbReference>
<keyword evidence="3" id="KW-0378">Hydrolase</keyword>
<accession>A0ABY4EC27</accession>
<dbReference type="Gene3D" id="3.40.50.1820">
    <property type="entry name" value="alpha/beta hydrolase"/>
    <property type="match status" value="1"/>
</dbReference>
<sequence length="321" mass="35617">MLPHYAAPIWLKGGGHLQTIYPKVLALPSVCYRRELLSDSTQETVVAYDFIDAPQTHAPVVVLFHGLEGSSHSHYALTLMHMVKQKQWHGVVVHYRGCGGVVNQSHKAYHSGDSLECEWMLQQLRQRYPEQKLYVMGVSLGGNMLAKYLGEAQNLALADAAAVISAPLDLPMASVALEKGLSKKLYAPYFLRSLLPKATQERHQGKHPHLHWDHLLASNGLKDFDQHYTAPVHGFDNADSYYRLSSAKPVLRHIQIPTLIINAQNDPFLPPEALPTAAEVSACVTLYQPDHGGHVGFVSGPFPGNLQWLPQTVLTFFSEHA</sequence>